<feature type="compositionally biased region" description="Polar residues" evidence="1">
    <location>
        <begin position="268"/>
        <end position="277"/>
    </location>
</feature>
<feature type="compositionally biased region" description="Low complexity" evidence="1">
    <location>
        <begin position="281"/>
        <end position="294"/>
    </location>
</feature>
<feature type="region of interest" description="Disordered" evidence="1">
    <location>
        <begin position="86"/>
        <end position="109"/>
    </location>
</feature>
<dbReference type="AlphaFoldDB" id="A0A6H5HRU6"/>
<name>A0A6H5HRU6_9HEMI</name>
<sequence>MKNPEQAKSGMTTIAFWSIKQISMEVKFPHHFHPAFGQLWRPNIRASTPVVEIRPRDEQIPPHDNQKTSWPAQIHNQHAWHRETDKGHLGPIAFPPGHEGMYHHQASSPHVARLDSNRVHSLTSYDNSCQTPYWDIQPWSYSTAQESSIHSSDIHSISNQNGRFGSVSAYLQVLAMCLVGSVLGSPYHHAYDTPEVAHAKAAHLATLAKAHQEASERSWSTDEDDGSYKEAIHGDHGQWDGESGQHGQWQGDSGHHGHHEQQHHSVSWNTPAQSWSHEGQHQQWHQAPAPAYQHSHYEGHEKKWTGPVALPPGYDKNGAPLPVQDTPEVLAEKAKHFHLYAHGAHAAAAHHGAQSQDSPSWAPHHGWQSGEVLSIVLLCTRILPTFSSPT</sequence>
<feature type="region of interest" description="Disordered" evidence="1">
    <location>
        <begin position="208"/>
        <end position="297"/>
    </location>
</feature>
<feature type="compositionally biased region" description="Basic and acidic residues" evidence="1">
    <location>
        <begin position="210"/>
        <end position="239"/>
    </location>
</feature>
<dbReference type="OrthoDB" id="6627848at2759"/>
<keyword evidence="3" id="KW-1185">Reference proteome</keyword>
<proteinExistence type="predicted"/>
<evidence type="ECO:0000256" key="1">
    <source>
        <dbReference type="SAM" id="MobiDB-lite"/>
    </source>
</evidence>
<dbReference type="Proteomes" id="UP000479000">
    <property type="component" value="Unassembled WGS sequence"/>
</dbReference>
<organism evidence="2 3">
    <name type="scientific">Nesidiocoris tenuis</name>
    <dbReference type="NCBI Taxonomy" id="355587"/>
    <lineage>
        <taxon>Eukaryota</taxon>
        <taxon>Metazoa</taxon>
        <taxon>Ecdysozoa</taxon>
        <taxon>Arthropoda</taxon>
        <taxon>Hexapoda</taxon>
        <taxon>Insecta</taxon>
        <taxon>Pterygota</taxon>
        <taxon>Neoptera</taxon>
        <taxon>Paraneoptera</taxon>
        <taxon>Hemiptera</taxon>
        <taxon>Heteroptera</taxon>
        <taxon>Panheteroptera</taxon>
        <taxon>Cimicomorpha</taxon>
        <taxon>Miridae</taxon>
        <taxon>Dicyphina</taxon>
        <taxon>Nesidiocoris</taxon>
    </lineage>
</organism>
<dbReference type="EMBL" id="CADCXU010033932">
    <property type="protein sequence ID" value="CAB0019320.1"/>
    <property type="molecule type" value="Genomic_DNA"/>
</dbReference>
<reference evidence="2 3" key="1">
    <citation type="submission" date="2020-02" db="EMBL/GenBank/DDBJ databases">
        <authorList>
            <person name="Ferguson B K."/>
        </authorList>
    </citation>
    <scope>NUCLEOTIDE SEQUENCE [LARGE SCALE GENOMIC DNA]</scope>
</reference>
<gene>
    <name evidence="2" type="ORF">NTEN_LOCUS23032</name>
</gene>
<evidence type="ECO:0000313" key="2">
    <source>
        <dbReference type="EMBL" id="CAB0019320.1"/>
    </source>
</evidence>
<protein>
    <submittedName>
        <fullName evidence="2">Uncharacterized protein</fullName>
    </submittedName>
</protein>
<feature type="compositionally biased region" description="Basic and acidic residues" evidence="1">
    <location>
        <begin position="253"/>
        <end position="263"/>
    </location>
</feature>
<accession>A0A6H5HRU6</accession>
<evidence type="ECO:0000313" key="3">
    <source>
        <dbReference type="Proteomes" id="UP000479000"/>
    </source>
</evidence>